<reference evidence="1 2" key="1">
    <citation type="submission" date="2017-09" db="EMBL/GenBank/DDBJ databases">
        <title>Complete genome sequence of Oxytococcus suis strain ZY16052.</title>
        <authorList>
            <person name="Li F."/>
        </authorList>
    </citation>
    <scope>NUCLEOTIDE SEQUENCE [LARGE SCALE GENOMIC DNA]</scope>
    <source>
        <strain evidence="1 2">ZY16052</strain>
    </source>
</reference>
<dbReference type="PANTHER" id="PTHR17985">
    <property type="entry name" value="SER/THR-RICH PROTEIN T10 IN DGCR REGION"/>
    <property type="match status" value="1"/>
</dbReference>
<dbReference type="AlphaFoldDB" id="A0A347WKN8"/>
<proteinExistence type="predicted"/>
<keyword evidence="2" id="KW-1185">Reference proteome</keyword>
<name>A0A347WKN8_9LACT</name>
<dbReference type="EMBL" id="CP023434">
    <property type="protein sequence ID" value="AXY25645.1"/>
    <property type="molecule type" value="Genomic_DNA"/>
</dbReference>
<dbReference type="KEGG" id="abae:CL176_06340"/>
<accession>A0A347WKN8</accession>
<evidence type="ECO:0008006" key="3">
    <source>
        <dbReference type="Google" id="ProtNLM"/>
    </source>
</evidence>
<dbReference type="PANTHER" id="PTHR17985:SF8">
    <property type="entry name" value="TRANSPORT AND GOLGI ORGANIZATION PROTEIN 2 HOMOLOG"/>
    <property type="match status" value="1"/>
</dbReference>
<gene>
    <name evidence="1" type="ORF">CL176_06340</name>
</gene>
<sequence>MMCLLTFSYQSHPDYPLIFIGNRDESYRRPSIGAHFWFDAPDVLAGRDLEAGGTWLGLTKHGRFIAITNQPFTDHKPVEVKSRGTILQRFLTEDVPVADFTDWLQAEREHFEGYHLLYGSLADLYFYENVADTAFRYSPGIHSISNTQDDLSNFRMSQSSQLLEDLSQKTFTVDDLLALFQDETPHPNPTDYPDVLSAEVVQNNSAIFIRGNDDFGTVGTTAIVVDRAGHVMFKEVRYNPVQATESVTHEFTLERK</sequence>
<dbReference type="InterPro" id="IPR008551">
    <property type="entry name" value="TANGO2"/>
</dbReference>
<evidence type="ECO:0000313" key="2">
    <source>
        <dbReference type="Proteomes" id="UP000263232"/>
    </source>
</evidence>
<dbReference type="Pfam" id="PF05742">
    <property type="entry name" value="TANGO2"/>
    <property type="match status" value="1"/>
</dbReference>
<organism evidence="1 2">
    <name type="scientific">Suicoccus acidiformans</name>
    <dbReference type="NCBI Taxonomy" id="2036206"/>
    <lineage>
        <taxon>Bacteria</taxon>
        <taxon>Bacillati</taxon>
        <taxon>Bacillota</taxon>
        <taxon>Bacilli</taxon>
        <taxon>Lactobacillales</taxon>
        <taxon>Aerococcaceae</taxon>
        <taxon>Suicoccus</taxon>
    </lineage>
</organism>
<dbReference type="OrthoDB" id="4380123at2"/>
<protein>
    <recommendedName>
        <fullName evidence="3">NRDE family protein</fullName>
    </recommendedName>
</protein>
<evidence type="ECO:0000313" key="1">
    <source>
        <dbReference type="EMBL" id="AXY25645.1"/>
    </source>
</evidence>
<dbReference type="Proteomes" id="UP000263232">
    <property type="component" value="Chromosome"/>
</dbReference>